<evidence type="ECO:0000313" key="13">
    <source>
        <dbReference type="EMBL" id="OGM11193.1"/>
    </source>
</evidence>
<organism evidence="13 14">
    <name type="scientific">Candidatus Woesebacteria bacterium RBG_16_39_8b</name>
    <dbReference type="NCBI Taxonomy" id="1802482"/>
    <lineage>
        <taxon>Bacteria</taxon>
        <taxon>Candidatus Woeseibacteriota</taxon>
    </lineage>
</organism>
<dbReference type="Proteomes" id="UP000179013">
    <property type="component" value="Unassembled WGS sequence"/>
</dbReference>
<sequence>MWKAVEKELKSRGLLYAFLVSLGATVGSLFLSEIAQFEPCKLCWFQRIFMYPLPFILGTSFFFKKRDVFYYALPLIVTGAYFAIYHYYLQFAPASLAPCTTVGISVSCSERVFTHFGYITIPWMSFSSFVLIFLLLIFSSERMNKR</sequence>
<dbReference type="PANTHER" id="PTHR43469">
    <property type="entry name" value="DISULFIDE FORMATION PROTEIN-RELATED"/>
    <property type="match status" value="1"/>
</dbReference>
<evidence type="ECO:0000256" key="3">
    <source>
        <dbReference type="ARBA" id="ARBA00022448"/>
    </source>
</evidence>
<keyword evidence="3" id="KW-0813">Transport</keyword>
<feature type="transmembrane region" description="Helical" evidence="12">
    <location>
        <begin position="12"/>
        <end position="32"/>
    </location>
</feature>
<keyword evidence="10" id="KW-0143">Chaperone</keyword>
<evidence type="ECO:0000256" key="7">
    <source>
        <dbReference type="ARBA" id="ARBA00023002"/>
    </source>
</evidence>
<keyword evidence="6 12" id="KW-1133">Transmembrane helix</keyword>
<evidence type="ECO:0000256" key="4">
    <source>
        <dbReference type="ARBA" id="ARBA00022692"/>
    </source>
</evidence>
<evidence type="ECO:0000256" key="2">
    <source>
        <dbReference type="ARBA" id="ARBA00007602"/>
    </source>
</evidence>
<evidence type="ECO:0000256" key="11">
    <source>
        <dbReference type="ARBA" id="ARBA00023284"/>
    </source>
</evidence>
<dbReference type="InterPro" id="IPR012187">
    <property type="entry name" value="Disulphide_bond_form_BdbC"/>
</dbReference>
<evidence type="ECO:0000256" key="1">
    <source>
        <dbReference type="ARBA" id="ARBA00004141"/>
    </source>
</evidence>
<comment type="subcellular location">
    <subcellularLocation>
        <location evidence="1">Membrane</location>
        <topology evidence="1">Multi-pass membrane protein</topology>
    </subcellularLocation>
</comment>
<comment type="caution">
    <text evidence="13">The sequence shown here is derived from an EMBL/GenBank/DDBJ whole genome shotgun (WGS) entry which is preliminary data.</text>
</comment>
<accession>A0A1F7X8D3</accession>
<proteinExistence type="inferred from homology"/>
<comment type="similarity">
    <text evidence="2">Belongs to the DsbB family. BdbC subfamily.</text>
</comment>
<dbReference type="Gene3D" id="1.20.1550.10">
    <property type="entry name" value="DsbB-like"/>
    <property type="match status" value="1"/>
</dbReference>
<evidence type="ECO:0000256" key="5">
    <source>
        <dbReference type="ARBA" id="ARBA00022982"/>
    </source>
</evidence>
<protein>
    <recommendedName>
        <fullName evidence="15">2-oxoglutarate dehydrogenase</fullName>
    </recommendedName>
</protein>
<feature type="transmembrane region" description="Helical" evidence="12">
    <location>
        <begin position="116"/>
        <end position="138"/>
    </location>
</feature>
<reference evidence="13 14" key="1">
    <citation type="journal article" date="2016" name="Nat. Commun.">
        <title>Thousands of microbial genomes shed light on interconnected biogeochemical processes in an aquifer system.</title>
        <authorList>
            <person name="Anantharaman K."/>
            <person name="Brown C.T."/>
            <person name="Hug L.A."/>
            <person name="Sharon I."/>
            <person name="Castelle C.J."/>
            <person name="Probst A.J."/>
            <person name="Thomas B.C."/>
            <person name="Singh A."/>
            <person name="Wilkins M.J."/>
            <person name="Karaoz U."/>
            <person name="Brodie E.L."/>
            <person name="Williams K.H."/>
            <person name="Hubbard S.S."/>
            <person name="Banfield J.F."/>
        </authorList>
    </citation>
    <scope>NUCLEOTIDE SEQUENCE [LARGE SCALE GENOMIC DNA]</scope>
</reference>
<dbReference type="EMBL" id="MGFU01000065">
    <property type="protein sequence ID" value="OGM11193.1"/>
    <property type="molecule type" value="Genomic_DNA"/>
</dbReference>
<dbReference type="Pfam" id="PF02600">
    <property type="entry name" value="DsbB"/>
    <property type="match status" value="1"/>
</dbReference>
<dbReference type="GO" id="GO:0006457">
    <property type="term" value="P:protein folding"/>
    <property type="evidence" value="ECO:0007669"/>
    <property type="project" value="InterPro"/>
</dbReference>
<keyword evidence="4 12" id="KW-0812">Transmembrane</keyword>
<evidence type="ECO:0000256" key="12">
    <source>
        <dbReference type="SAM" id="Phobius"/>
    </source>
</evidence>
<keyword evidence="5" id="KW-0249">Electron transport</keyword>
<evidence type="ECO:0008006" key="15">
    <source>
        <dbReference type="Google" id="ProtNLM"/>
    </source>
</evidence>
<name>A0A1F7X8D3_9BACT</name>
<dbReference type="InterPro" id="IPR003752">
    <property type="entry name" value="DiS_bond_form_DsbB/BdbC"/>
</dbReference>
<feature type="transmembrane region" description="Helical" evidence="12">
    <location>
        <begin position="44"/>
        <end position="63"/>
    </location>
</feature>
<gene>
    <name evidence="13" type="ORF">A2V80_00600</name>
</gene>
<evidence type="ECO:0000256" key="8">
    <source>
        <dbReference type="ARBA" id="ARBA00023136"/>
    </source>
</evidence>
<dbReference type="InterPro" id="IPR023380">
    <property type="entry name" value="DsbB-like_sf"/>
</dbReference>
<evidence type="ECO:0000256" key="6">
    <source>
        <dbReference type="ARBA" id="ARBA00022989"/>
    </source>
</evidence>
<dbReference type="PANTHER" id="PTHR43469:SF1">
    <property type="entry name" value="SPBETA PROPHAGE-DERIVED DISULFIDE BOND FORMATION PROTEIN B"/>
    <property type="match status" value="1"/>
</dbReference>
<evidence type="ECO:0000313" key="14">
    <source>
        <dbReference type="Proteomes" id="UP000179013"/>
    </source>
</evidence>
<dbReference type="AlphaFoldDB" id="A0A1F7X8D3"/>
<feature type="transmembrane region" description="Helical" evidence="12">
    <location>
        <begin position="68"/>
        <end position="88"/>
    </location>
</feature>
<keyword evidence="8 12" id="KW-0472">Membrane</keyword>
<dbReference type="GO" id="GO:0016020">
    <property type="term" value="C:membrane"/>
    <property type="evidence" value="ECO:0007669"/>
    <property type="project" value="UniProtKB-SubCell"/>
</dbReference>
<evidence type="ECO:0000256" key="10">
    <source>
        <dbReference type="ARBA" id="ARBA00023186"/>
    </source>
</evidence>
<keyword evidence="7" id="KW-0560">Oxidoreductase</keyword>
<keyword evidence="9" id="KW-1015">Disulfide bond</keyword>
<dbReference type="PIRSF" id="PIRSF036659">
    <property type="entry name" value="BdbC"/>
    <property type="match status" value="1"/>
</dbReference>
<dbReference type="SUPFAM" id="SSF158442">
    <property type="entry name" value="DsbB-like"/>
    <property type="match status" value="1"/>
</dbReference>
<dbReference type="GO" id="GO:0015035">
    <property type="term" value="F:protein-disulfide reductase activity"/>
    <property type="evidence" value="ECO:0007669"/>
    <property type="project" value="InterPro"/>
</dbReference>
<keyword evidence="11" id="KW-0676">Redox-active center</keyword>
<evidence type="ECO:0000256" key="9">
    <source>
        <dbReference type="ARBA" id="ARBA00023157"/>
    </source>
</evidence>